<dbReference type="Proteomes" id="UP000275331">
    <property type="component" value="Unassembled WGS sequence"/>
</dbReference>
<dbReference type="CDD" id="cd00947">
    <property type="entry name" value="TBP_aldolase_IIB"/>
    <property type="match status" value="1"/>
</dbReference>
<dbReference type="GO" id="GO:0005975">
    <property type="term" value="P:carbohydrate metabolic process"/>
    <property type="evidence" value="ECO:0007669"/>
    <property type="project" value="InterPro"/>
</dbReference>
<evidence type="ECO:0000256" key="3">
    <source>
        <dbReference type="ARBA" id="ARBA00022723"/>
    </source>
</evidence>
<dbReference type="InterPro" id="IPR050246">
    <property type="entry name" value="Class_II_FBP_aldolase"/>
</dbReference>
<feature type="binding site" evidence="10">
    <location>
        <position position="105"/>
    </location>
    <ligand>
        <name>Zn(2+)</name>
        <dbReference type="ChEBI" id="CHEBI:29105"/>
        <label>2</label>
    </ligand>
</feature>
<proteinExistence type="predicted"/>
<dbReference type="NCBIfam" id="NF009374">
    <property type="entry name" value="PRK12737.1"/>
    <property type="match status" value="1"/>
</dbReference>
<evidence type="ECO:0000313" key="11">
    <source>
        <dbReference type="EMBL" id="RSE25629.1"/>
    </source>
</evidence>
<name>A0A427UYP8_9ENTR</name>
<keyword evidence="5" id="KW-0456">Lyase</keyword>
<dbReference type="RefSeq" id="WP_125293831.1">
    <property type="nucleotide sequence ID" value="NZ_DAMAJB010000006.1"/>
</dbReference>
<reference evidence="11 12" key="1">
    <citation type="submission" date="2018-10" db="EMBL/GenBank/DDBJ databases">
        <title>Transmission dynamics of multidrug resistant bacteria on intensive care unit surfaces.</title>
        <authorList>
            <person name="D'Souza A.W."/>
            <person name="Potter R.F."/>
            <person name="Wallace M."/>
            <person name="Shupe A."/>
            <person name="Patel S."/>
            <person name="Sun S."/>
            <person name="Gul D."/>
            <person name="Kwon J.H."/>
            <person name="Andleeb S."/>
            <person name="Burnham C.-A.D."/>
            <person name="Dantas G."/>
        </authorList>
    </citation>
    <scope>NUCLEOTIDE SEQUENCE [LARGE SCALE GENOMIC DNA]</scope>
    <source>
        <strain evidence="11 12">AS_373</strain>
    </source>
</reference>
<evidence type="ECO:0000256" key="2">
    <source>
        <dbReference type="ARBA" id="ARBA00012905"/>
    </source>
</evidence>
<feature type="binding site" evidence="10">
    <location>
        <position position="84"/>
    </location>
    <ligand>
        <name>Zn(2+)</name>
        <dbReference type="ChEBI" id="CHEBI:29105"/>
        <label>1</label>
        <note>catalytic</note>
    </ligand>
</feature>
<evidence type="ECO:0000256" key="5">
    <source>
        <dbReference type="ARBA" id="ARBA00023239"/>
    </source>
</evidence>
<dbReference type="PIRSF" id="PIRSF001359">
    <property type="entry name" value="F_bP_aldolase_II"/>
    <property type="match status" value="1"/>
</dbReference>
<evidence type="ECO:0000256" key="7">
    <source>
        <dbReference type="ARBA" id="ARBA00032933"/>
    </source>
</evidence>
<dbReference type="GO" id="GO:0005829">
    <property type="term" value="C:cytosol"/>
    <property type="evidence" value="ECO:0007669"/>
    <property type="project" value="TreeGrafter"/>
</dbReference>
<dbReference type="PANTHER" id="PTHR30304:SF0">
    <property type="entry name" value="D-TAGATOSE-1,6-BISPHOSPHATE ALDOLASE SUBUNIT GATY-RELATED"/>
    <property type="match status" value="1"/>
</dbReference>
<feature type="binding site" evidence="9">
    <location>
        <begin position="210"/>
        <end position="212"/>
    </location>
    <ligand>
        <name>dihydroxyacetone phosphate</name>
        <dbReference type="ChEBI" id="CHEBI:57642"/>
    </ligand>
</feature>
<dbReference type="NCBIfam" id="TIGR00167">
    <property type="entry name" value="cbbA"/>
    <property type="match status" value="1"/>
</dbReference>
<sequence length="289" mass="31728">MNHIINSSYLLNHARKFGYAVPAFNIHNLETIQVVLTIAKELESPVILAGTPGTYSYAGVQQIIAIVESMAAENNQQVVVHLDHHHDFDDIHNKIRAGIRSAMIDGSAMPLKENIAITRKVTELCHYYGCSVEAEIGQLVGQEDDLIIDEVADPYTHPEDARLLVEQTNIDSLAVAIGSAHGLYKSTPKLDFERLQKIAKLVDIPLVLHGASGIPDSDVKKCIELGISKVNVATDLKLAFAETLKSFFLEKPGSTDPREYNQLAKAAMADVVRHKIMTCGSAGRIYSFK</sequence>
<feature type="binding site" evidence="10">
    <location>
        <position position="209"/>
    </location>
    <ligand>
        <name>Zn(2+)</name>
        <dbReference type="ChEBI" id="CHEBI:29105"/>
        <label>1</label>
        <note>catalytic</note>
    </ligand>
</feature>
<evidence type="ECO:0000256" key="1">
    <source>
        <dbReference type="ARBA" id="ARBA00005191"/>
    </source>
</evidence>
<dbReference type="SUPFAM" id="SSF51569">
    <property type="entry name" value="Aldolase"/>
    <property type="match status" value="1"/>
</dbReference>
<dbReference type="Gene3D" id="3.20.20.70">
    <property type="entry name" value="Aldolase class I"/>
    <property type="match status" value="1"/>
</dbReference>
<accession>A0A427UYP8</accession>
<comment type="caution">
    <text evidence="11">The sequence shown here is derived from an EMBL/GenBank/DDBJ whole genome shotgun (WGS) entry which is preliminary data.</text>
</comment>
<dbReference type="AlphaFoldDB" id="A0A427UYP8"/>
<evidence type="ECO:0000256" key="9">
    <source>
        <dbReference type="PIRSR" id="PIRSR001359-2"/>
    </source>
</evidence>
<gene>
    <name evidence="11" type="ORF">EGT71_11900</name>
</gene>
<keyword evidence="4 10" id="KW-0862">Zinc</keyword>
<dbReference type="EMBL" id="RHXB01000007">
    <property type="protein sequence ID" value="RSE25629.1"/>
    <property type="molecule type" value="Genomic_DNA"/>
</dbReference>
<feature type="binding site" evidence="9">
    <location>
        <begin position="231"/>
        <end position="234"/>
    </location>
    <ligand>
        <name>dihydroxyacetone phosphate</name>
        <dbReference type="ChEBI" id="CHEBI:57642"/>
    </ligand>
</feature>
<evidence type="ECO:0000256" key="4">
    <source>
        <dbReference type="ARBA" id="ARBA00022833"/>
    </source>
</evidence>
<evidence type="ECO:0000256" key="6">
    <source>
        <dbReference type="ARBA" id="ARBA00031246"/>
    </source>
</evidence>
<feature type="active site" description="Proton donor" evidence="8">
    <location>
        <position position="83"/>
    </location>
</feature>
<dbReference type="OrthoDB" id="9803995at2"/>
<evidence type="ECO:0000256" key="10">
    <source>
        <dbReference type="PIRSR" id="PIRSR001359-3"/>
    </source>
</evidence>
<dbReference type="Pfam" id="PF01116">
    <property type="entry name" value="F_bP_aldolase"/>
    <property type="match status" value="1"/>
</dbReference>
<dbReference type="GO" id="GO:0009025">
    <property type="term" value="F:tagatose-bisphosphate aldolase activity"/>
    <property type="evidence" value="ECO:0007669"/>
    <property type="project" value="UniProtKB-EC"/>
</dbReference>
<dbReference type="InterPro" id="IPR000771">
    <property type="entry name" value="FBA_II"/>
</dbReference>
<feature type="binding site" evidence="9">
    <location>
        <position position="182"/>
    </location>
    <ligand>
        <name>dihydroxyacetone phosphate</name>
        <dbReference type="ChEBI" id="CHEBI:57642"/>
    </ligand>
</feature>
<dbReference type="InterPro" id="IPR013785">
    <property type="entry name" value="Aldolase_TIM"/>
</dbReference>
<feature type="binding site" evidence="10">
    <location>
        <position position="181"/>
    </location>
    <ligand>
        <name>Zn(2+)</name>
        <dbReference type="ChEBI" id="CHEBI:29105"/>
        <label>1</label>
        <note>catalytic</note>
    </ligand>
</feature>
<dbReference type="GO" id="GO:0008270">
    <property type="term" value="F:zinc ion binding"/>
    <property type="evidence" value="ECO:0007669"/>
    <property type="project" value="InterPro"/>
</dbReference>
<organism evidence="11 12">
    <name type="scientific">Atlantibacter subterraneus</name>
    <dbReference type="NCBI Taxonomy" id="255519"/>
    <lineage>
        <taxon>Bacteria</taxon>
        <taxon>Pseudomonadati</taxon>
        <taxon>Pseudomonadota</taxon>
        <taxon>Gammaproteobacteria</taxon>
        <taxon>Enterobacterales</taxon>
        <taxon>Enterobacteriaceae</taxon>
        <taxon>Atlantibacter</taxon>
    </lineage>
</organism>
<comment type="cofactor">
    <cofactor evidence="10">
        <name>Zn(2+)</name>
        <dbReference type="ChEBI" id="CHEBI:29105"/>
    </cofactor>
    <text evidence="10">Binds 2 Zn(2+) ions per subunit. One is catalytic and the other provides a structural contribution.</text>
</comment>
<comment type="pathway">
    <text evidence="1">Carbohydrate metabolism; D-tagatose 6-phosphate degradation; D-glyceraldehyde 3-phosphate and glycerone phosphate from D-tagatose 6-phosphate: step 2/2.</text>
</comment>
<keyword evidence="3 10" id="KW-0479">Metal-binding</keyword>
<protein>
    <recommendedName>
        <fullName evidence="2">tagatose-bisphosphate aldolase</fullName>
        <ecNumber evidence="2">4.1.2.40</ecNumber>
    </recommendedName>
    <alternativeName>
        <fullName evidence="7">D-tagatose-bisphosphate aldolase class II</fullName>
    </alternativeName>
    <alternativeName>
        <fullName evidence="6">Tagatose-bisphosphate aldolase</fullName>
    </alternativeName>
</protein>
<dbReference type="NCBIfam" id="NF006626">
    <property type="entry name" value="PRK09195.1"/>
    <property type="match status" value="1"/>
</dbReference>
<evidence type="ECO:0000313" key="12">
    <source>
        <dbReference type="Proteomes" id="UP000275331"/>
    </source>
</evidence>
<dbReference type="EC" id="4.1.2.40" evidence="2"/>
<dbReference type="FunFam" id="3.20.20.70:FF:000043">
    <property type="entry name" value="D-tagatose-1,6-bisphosphate aldolase subunit GatY"/>
    <property type="match status" value="1"/>
</dbReference>
<feature type="binding site" evidence="10">
    <location>
        <position position="135"/>
    </location>
    <ligand>
        <name>Zn(2+)</name>
        <dbReference type="ChEBI" id="CHEBI:29105"/>
        <label>2</label>
    </ligand>
</feature>
<evidence type="ECO:0000256" key="8">
    <source>
        <dbReference type="PIRSR" id="PIRSR001359-1"/>
    </source>
</evidence>
<dbReference type="PANTHER" id="PTHR30304">
    <property type="entry name" value="D-TAGATOSE-1,6-BISPHOSPHATE ALDOLASE"/>
    <property type="match status" value="1"/>
</dbReference>